<accession>A0A5N6P7T5</accession>
<protein>
    <submittedName>
        <fullName evidence="1">Uncharacterized protein</fullName>
    </submittedName>
</protein>
<dbReference type="Proteomes" id="UP000326396">
    <property type="component" value="Linkage Group LG14"/>
</dbReference>
<sequence length="146" mass="16898">MVTLWWSLPQVTPCHWQKLVTEWFHEVMTPCGSTLIMDLMASNARRSPVGATAAVSVGKCYKVHQNGKRNRSKKIEEPFGTHFHLKLVMEWFHDVMTPYGSYLIMDECEKCNKVHQNGKEHRSKKIEEPFGTHFHLVVNCVVVVLF</sequence>
<name>A0A5N6P7T5_9ASTR</name>
<evidence type="ECO:0000313" key="1">
    <source>
        <dbReference type="EMBL" id="KAD5961314.1"/>
    </source>
</evidence>
<reference evidence="1 2" key="1">
    <citation type="submission" date="2019-05" db="EMBL/GenBank/DDBJ databases">
        <title>Mikania micrantha, genome provides insights into the molecular mechanism of rapid growth.</title>
        <authorList>
            <person name="Liu B."/>
        </authorList>
    </citation>
    <scope>NUCLEOTIDE SEQUENCE [LARGE SCALE GENOMIC DNA]</scope>
    <source>
        <strain evidence="1">NLD-2019</strain>
        <tissue evidence="1">Leaf</tissue>
    </source>
</reference>
<dbReference type="AlphaFoldDB" id="A0A5N6P7T5"/>
<evidence type="ECO:0000313" key="2">
    <source>
        <dbReference type="Proteomes" id="UP000326396"/>
    </source>
</evidence>
<gene>
    <name evidence="1" type="ORF">E3N88_12787</name>
</gene>
<keyword evidence="2" id="KW-1185">Reference proteome</keyword>
<dbReference type="EMBL" id="SZYD01000006">
    <property type="protein sequence ID" value="KAD5961314.1"/>
    <property type="molecule type" value="Genomic_DNA"/>
</dbReference>
<organism evidence="1 2">
    <name type="scientific">Mikania micrantha</name>
    <name type="common">bitter vine</name>
    <dbReference type="NCBI Taxonomy" id="192012"/>
    <lineage>
        <taxon>Eukaryota</taxon>
        <taxon>Viridiplantae</taxon>
        <taxon>Streptophyta</taxon>
        <taxon>Embryophyta</taxon>
        <taxon>Tracheophyta</taxon>
        <taxon>Spermatophyta</taxon>
        <taxon>Magnoliopsida</taxon>
        <taxon>eudicotyledons</taxon>
        <taxon>Gunneridae</taxon>
        <taxon>Pentapetalae</taxon>
        <taxon>asterids</taxon>
        <taxon>campanulids</taxon>
        <taxon>Asterales</taxon>
        <taxon>Asteraceae</taxon>
        <taxon>Asteroideae</taxon>
        <taxon>Heliantheae alliance</taxon>
        <taxon>Eupatorieae</taxon>
        <taxon>Mikania</taxon>
    </lineage>
</organism>
<comment type="caution">
    <text evidence="1">The sequence shown here is derived from an EMBL/GenBank/DDBJ whole genome shotgun (WGS) entry which is preliminary data.</text>
</comment>
<proteinExistence type="predicted"/>